<evidence type="ECO:0000313" key="1">
    <source>
        <dbReference type="EMBL" id="GAA4786278.1"/>
    </source>
</evidence>
<sequence length="61" mass="6805">MVERAGGRAVVQVKPIPRQATAPGGDVPRTSWSNGVVRHFLLGPLWESRRAHVFDQWCPRA</sequence>
<comment type="caution">
    <text evidence="1">The sequence shown here is derived from an EMBL/GenBank/DDBJ whole genome shotgun (WGS) entry which is preliminary data.</text>
</comment>
<name>A0ABP9AU74_9PSEU</name>
<dbReference type="EMBL" id="BAABHO010000013">
    <property type="protein sequence ID" value="GAA4786278.1"/>
    <property type="molecule type" value="Genomic_DNA"/>
</dbReference>
<keyword evidence="2" id="KW-1185">Reference proteome</keyword>
<dbReference type="Proteomes" id="UP001500928">
    <property type="component" value="Unassembled WGS sequence"/>
</dbReference>
<proteinExistence type="predicted"/>
<gene>
    <name evidence="1" type="ORF">GCM10023200_20340</name>
</gene>
<organism evidence="1 2">
    <name type="scientific">Actinomycetospora chlora</name>
    <dbReference type="NCBI Taxonomy" id="663608"/>
    <lineage>
        <taxon>Bacteria</taxon>
        <taxon>Bacillati</taxon>
        <taxon>Actinomycetota</taxon>
        <taxon>Actinomycetes</taxon>
        <taxon>Pseudonocardiales</taxon>
        <taxon>Pseudonocardiaceae</taxon>
        <taxon>Actinomycetospora</taxon>
    </lineage>
</organism>
<reference evidence="2" key="1">
    <citation type="journal article" date="2019" name="Int. J. Syst. Evol. Microbiol.">
        <title>The Global Catalogue of Microorganisms (GCM) 10K type strain sequencing project: providing services to taxonomists for standard genome sequencing and annotation.</title>
        <authorList>
            <consortium name="The Broad Institute Genomics Platform"/>
            <consortium name="The Broad Institute Genome Sequencing Center for Infectious Disease"/>
            <person name="Wu L."/>
            <person name="Ma J."/>
        </authorList>
    </citation>
    <scope>NUCLEOTIDE SEQUENCE [LARGE SCALE GENOMIC DNA]</scope>
    <source>
        <strain evidence="2">JCM 17979</strain>
    </source>
</reference>
<protein>
    <submittedName>
        <fullName evidence="1">Uncharacterized protein</fullName>
    </submittedName>
</protein>
<accession>A0ABP9AU74</accession>
<evidence type="ECO:0000313" key="2">
    <source>
        <dbReference type="Proteomes" id="UP001500928"/>
    </source>
</evidence>